<gene>
    <name evidence="2" type="ORF">RUM43_007377</name>
</gene>
<comment type="caution">
    <text evidence="2">The sequence shown here is derived from an EMBL/GenBank/DDBJ whole genome shotgun (WGS) entry which is preliminary data.</text>
</comment>
<evidence type="ECO:0000256" key="1">
    <source>
        <dbReference type="SAM" id="MobiDB-lite"/>
    </source>
</evidence>
<proteinExistence type="predicted"/>
<accession>A0AAN8S7T8</accession>
<name>A0AAN8S7T8_POLSC</name>
<reference evidence="2 3" key="1">
    <citation type="submission" date="2023-10" db="EMBL/GenBank/DDBJ databases">
        <title>Genomes of two closely related lineages of the louse Polyplax serrata with different host specificities.</title>
        <authorList>
            <person name="Martinu J."/>
            <person name="Tarabai H."/>
            <person name="Stefka J."/>
            <person name="Hypsa V."/>
        </authorList>
    </citation>
    <scope>NUCLEOTIDE SEQUENCE [LARGE SCALE GENOMIC DNA]</scope>
    <source>
        <strain evidence="2">HR10_N</strain>
    </source>
</reference>
<evidence type="ECO:0000313" key="3">
    <source>
        <dbReference type="Proteomes" id="UP001372834"/>
    </source>
</evidence>
<sequence length="77" mass="8449">MKFTTPEAFEVQGVAADANGCGARDGTHRFRRRCYSNVQGNGDVGTLQKYHNRPAEAPPAGVCQSFTSWPPRTHNDI</sequence>
<protein>
    <submittedName>
        <fullName evidence="2">Uncharacterized protein</fullName>
    </submittedName>
</protein>
<dbReference type="AlphaFoldDB" id="A0AAN8S7T8"/>
<dbReference type="EMBL" id="JAWJWE010000003">
    <property type="protein sequence ID" value="KAK6639107.1"/>
    <property type="molecule type" value="Genomic_DNA"/>
</dbReference>
<evidence type="ECO:0000313" key="2">
    <source>
        <dbReference type="EMBL" id="KAK6639107.1"/>
    </source>
</evidence>
<dbReference type="Proteomes" id="UP001372834">
    <property type="component" value="Unassembled WGS sequence"/>
</dbReference>
<feature type="region of interest" description="Disordered" evidence="1">
    <location>
        <begin position="45"/>
        <end position="77"/>
    </location>
</feature>
<organism evidence="2 3">
    <name type="scientific">Polyplax serrata</name>
    <name type="common">Common mouse louse</name>
    <dbReference type="NCBI Taxonomy" id="468196"/>
    <lineage>
        <taxon>Eukaryota</taxon>
        <taxon>Metazoa</taxon>
        <taxon>Ecdysozoa</taxon>
        <taxon>Arthropoda</taxon>
        <taxon>Hexapoda</taxon>
        <taxon>Insecta</taxon>
        <taxon>Pterygota</taxon>
        <taxon>Neoptera</taxon>
        <taxon>Paraneoptera</taxon>
        <taxon>Psocodea</taxon>
        <taxon>Troctomorpha</taxon>
        <taxon>Phthiraptera</taxon>
        <taxon>Anoplura</taxon>
        <taxon>Polyplacidae</taxon>
        <taxon>Polyplax</taxon>
    </lineage>
</organism>